<evidence type="ECO:0000313" key="1">
    <source>
        <dbReference type="EMBL" id="RNA00583.1"/>
    </source>
</evidence>
<dbReference type="Proteomes" id="UP000276133">
    <property type="component" value="Unassembled WGS sequence"/>
</dbReference>
<keyword evidence="2" id="KW-1185">Reference proteome</keyword>
<dbReference type="EMBL" id="REGN01009685">
    <property type="protein sequence ID" value="RNA00583.1"/>
    <property type="molecule type" value="Genomic_DNA"/>
</dbReference>
<sequence length="68" mass="7987">MINITKNSKRKYSCVDVSRRSRITSKYFHIFSLILCGFRSSFQFRKSLVGKIPCRSAFIGQGHYPFNY</sequence>
<reference evidence="1 2" key="1">
    <citation type="journal article" date="2018" name="Sci. Rep.">
        <title>Genomic signatures of local adaptation to the degree of environmental predictability in rotifers.</title>
        <authorList>
            <person name="Franch-Gras L."/>
            <person name="Hahn C."/>
            <person name="Garcia-Roger E.M."/>
            <person name="Carmona M.J."/>
            <person name="Serra M."/>
            <person name="Gomez A."/>
        </authorList>
    </citation>
    <scope>NUCLEOTIDE SEQUENCE [LARGE SCALE GENOMIC DNA]</scope>
    <source>
        <strain evidence="1">HYR1</strain>
    </source>
</reference>
<name>A0A3M7PNB2_BRAPC</name>
<accession>A0A3M7PNB2</accession>
<comment type="caution">
    <text evidence="1">The sequence shown here is derived from an EMBL/GenBank/DDBJ whole genome shotgun (WGS) entry which is preliminary data.</text>
</comment>
<gene>
    <name evidence="1" type="ORF">BpHYR1_033120</name>
</gene>
<dbReference type="AlphaFoldDB" id="A0A3M7PNB2"/>
<protein>
    <submittedName>
        <fullName evidence="1">Uncharacterized protein</fullName>
    </submittedName>
</protein>
<evidence type="ECO:0000313" key="2">
    <source>
        <dbReference type="Proteomes" id="UP000276133"/>
    </source>
</evidence>
<organism evidence="1 2">
    <name type="scientific">Brachionus plicatilis</name>
    <name type="common">Marine rotifer</name>
    <name type="synonym">Brachionus muelleri</name>
    <dbReference type="NCBI Taxonomy" id="10195"/>
    <lineage>
        <taxon>Eukaryota</taxon>
        <taxon>Metazoa</taxon>
        <taxon>Spiralia</taxon>
        <taxon>Gnathifera</taxon>
        <taxon>Rotifera</taxon>
        <taxon>Eurotatoria</taxon>
        <taxon>Monogononta</taxon>
        <taxon>Pseudotrocha</taxon>
        <taxon>Ploima</taxon>
        <taxon>Brachionidae</taxon>
        <taxon>Brachionus</taxon>
    </lineage>
</organism>
<proteinExistence type="predicted"/>